<keyword evidence="2" id="KW-0812">Transmembrane</keyword>
<evidence type="ECO:0000313" key="3">
    <source>
        <dbReference type="EMBL" id="CAD9383032.1"/>
    </source>
</evidence>
<feature type="compositionally biased region" description="Polar residues" evidence="1">
    <location>
        <begin position="1"/>
        <end position="13"/>
    </location>
</feature>
<keyword evidence="2" id="KW-0472">Membrane</keyword>
<organism evidence="3">
    <name type="scientific">Pycnococcus provasolii</name>
    <dbReference type="NCBI Taxonomy" id="41880"/>
    <lineage>
        <taxon>Eukaryota</taxon>
        <taxon>Viridiplantae</taxon>
        <taxon>Chlorophyta</taxon>
        <taxon>Pseudoscourfieldiophyceae</taxon>
        <taxon>Pseudoscourfieldiales</taxon>
        <taxon>Pycnococcaceae</taxon>
        <taxon>Pycnococcus</taxon>
    </lineage>
</organism>
<dbReference type="EMBL" id="HBGR01008538">
    <property type="protein sequence ID" value="CAD9383032.1"/>
    <property type="molecule type" value="Transcribed_RNA"/>
</dbReference>
<dbReference type="AlphaFoldDB" id="A0A7S2B0J7"/>
<evidence type="ECO:0008006" key="4">
    <source>
        <dbReference type="Google" id="ProtNLM"/>
    </source>
</evidence>
<evidence type="ECO:0000256" key="2">
    <source>
        <dbReference type="SAM" id="Phobius"/>
    </source>
</evidence>
<protein>
    <recommendedName>
        <fullName evidence="4">Transmembrane protein</fullName>
    </recommendedName>
</protein>
<reference evidence="3" key="1">
    <citation type="submission" date="2021-01" db="EMBL/GenBank/DDBJ databases">
        <authorList>
            <person name="Corre E."/>
            <person name="Pelletier E."/>
            <person name="Niang G."/>
            <person name="Scheremetjew M."/>
            <person name="Finn R."/>
            <person name="Kale V."/>
            <person name="Holt S."/>
            <person name="Cochrane G."/>
            <person name="Meng A."/>
            <person name="Brown T."/>
            <person name="Cohen L."/>
        </authorList>
    </citation>
    <scope>NUCLEOTIDE SEQUENCE</scope>
    <source>
        <strain evidence="3">RCC733</strain>
    </source>
</reference>
<evidence type="ECO:0000256" key="1">
    <source>
        <dbReference type="SAM" id="MobiDB-lite"/>
    </source>
</evidence>
<sequence length="316" mass="35232">MAGPLTVTTNANPKKSKKDKEKSRPSRALRASGGPLSWLRFRFLTPRRLVWFGLCALLCVFVTSFVLLLRKFASEPAYSPLHSMPVGENYAGKGSFMENVVEDFKPVVDGDHMSSKGLPGVLKAMGHEVKASLKAFTNANDAVQNAMVEYWTNELDEKGRKYFAEQARTKVRNDPLLGANTHVWKGGALALPGASKSAPKATMDDLAPEVLVDEFMEQLWVEPRHMYAMVKMVVDNEEHRFIDGTAAEDHAEDASGSEAAREAKKSIRSLKKSIRSVLLGQFFRALTRRLADQRDDFRVQLEEAERETMTKAKADV</sequence>
<proteinExistence type="predicted"/>
<feature type="region of interest" description="Disordered" evidence="1">
    <location>
        <begin position="1"/>
        <end position="30"/>
    </location>
</feature>
<name>A0A7S2B0J7_9CHLO</name>
<keyword evidence="2" id="KW-1133">Transmembrane helix</keyword>
<accession>A0A7S2B0J7</accession>
<feature type="transmembrane region" description="Helical" evidence="2">
    <location>
        <begin position="49"/>
        <end position="69"/>
    </location>
</feature>
<gene>
    <name evidence="3" type="ORF">PPRO1471_LOCUS5680</name>
</gene>